<evidence type="ECO:0000256" key="1">
    <source>
        <dbReference type="ARBA" id="ARBA00022664"/>
    </source>
</evidence>
<reference evidence="4 5" key="1">
    <citation type="journal article" date="2013" name="Curr. Biol.">
        <title>The Genome of the Foraminiferan Reticulomyxa filosa.</title>
        <authorList>
            <person name="Glockner G."/>
            <person name="Hulsmann N."/>
            <person name="Schleicher M."/>
            <person name="Noegel A.A."/>
            <person name="Eichinger L."/>
            <person name="Gallinger C."/>
            <person name="Pawlowski J."/>
            <person name="Sierra R."/>
            <person name="Euteneuer U."/>
            <person name="Pillet L."/>
            <person name="Moustafa A."/>
            <person name="Platzer M."/>
            <person name="Groth M."/>
            <person name="Szafranski K."/>
            <person name="Schliwa M."/>
        </authorList>
    </citation>
    <scope>NUCLEOTIDE SEQUENCE [LARGE SCALE GENOMIC DNA]</scope>
</reference>
<dbReference type="OrthoDB" id="163257at2759"/>
<comment type="caution">
    <text evidence="4">The sequence shown here is derived from an EMBL/GenBank/DDBJ whole genome shotgun (WGS) entry which is preliminary data.</text>
</comment>
<dbReference type="Proteomes" id="UP000023152">
    <property type="component" value="Unassembled WGS sequence"/>
</dbReference>
<evidence type="ECO:0000313" key="4">
    <source>
        <dbReference type="EMBL" id="ETO18398.1"/>
    </source>
</evidence>
<sequence>MAVRGSASIDTGKFTDKQKLFISKMKFSKLFDERVNMKNVRLSVIRPWITEEINRILGFDDDIVSNLIFNLLEKSQFPDPKDLTISLTGFLDADAYVCSQIQKKKKKAKKMSKRKAQDDGTGIPRSLLSQAQQMVKQQRDEAMWLKDTNKMEKGRERKKANK</sequence>
<dbReference type="PROSITE" id="PS51025">
    <property type="entry name" value="PWI"/>
    <property type="match status" value="1"/>
</dbReference>
<dbReference type="EMBL" id="ASPP01014993">
    <property type="protein sequence ID" value="ETO18398.1"/>
    <property type="molecule type" value="Genomic_DNA"/>
</dbReference>
<feature type="region of interest" description="Disordered" evidence="2">
    <location>
        <begin position="107"/>
        <end position="162"/>
    </location>
</feature>
<gene>
    <name evidence="4" type="ORF">RFI_18867</name>
</gene>
<feature type="compositionally biased region" description="Polar residues" evidence="2">
    <location>
        <begin position="127"/>
        <end position="136"/>
    </location>
</feature>
<proteinExistence type="predicted"/>
<dbReference type="GO" id="GO:0048024">
    <property type="term" value="P:regulation of mRNA splicing, via spliceosome"/>
    <property type="evidence" value="ECO:0007669"/>
    <property type="project" value="TreeGrafter"/>
</dbReference>
<keyword evidence="1" id="KW-0507">mRNA processing</keyword>
<protein>
    <recommendedName>
        <fullName evidence="3">PWI domain-containing protein</fullName>
    </recommendedName>
</protein>
<evidence type="ECO:0000313" key="5">
    <source>
        <dbReference type="Proteomes" id="UP000023152"/>
    </source>
</evidence>
<keyword evidence="5" id="KW-1185">Reference proteome</keyword>
<dbReference type="InterPro" id="IPR052225">
    <property type="entry name" value="Ser/Arg_repetitive_matrix"/>
</dbReference>
<dbReference type="InterPro" id="IPR036483">
    <property type="entry name" value="PWI_dom_sf"/>
</dbReference>
<evidence type="ECO:0000259" key="3">
    <source>
        <dbReference type="PROSITE" id="PS51025"/>
    </source>
</evidence>
<organism evidence="4 5">
    <name type="scientific">Reticulomyxa filosa</name>
    <dbReference type="NCBI Taxonomy" id="46433"/>
    <lineage>
        <taxon>Eukaryota</taxon>
        <taxon>Sar</taxon>
        <taxon>Rhizaria</taxon>
        <taxon>Retaria</taxon>
        <taxon>Foraminifera</taxon>
        <taxon>Monothalamids</taxon>
        <taxon>Reticulomyxidae</taxon>
        <taxon>Reticulomyxa</taxon>
    </lineage>
</organism>
<dbReference type="PANTHER" id="PTHR23148">
    <property type="entry name" value="SERINE/ARGININE REGULATED NUCLEAR MATRIX PROTEIN"/>
    <property type="match status" value="1"/>
</dbReference>
<dbReference type="Gene3D" id="1.20.1390.10">
    <property type="entry name" value="PWI domain"/>
    <property type="match status" value="1"/>
</dbReference>
<dbReference type="PANTHER" id="PTHR23148:SF0">
    <property type="entry name" value="SERINE_ARGININE REPETITIVE MATRIX PROTEIN 1"/>
    <property type="match status" value="1"/>
</dbReference>
<dbReference type="AlphaFoldDB" id="X6MWN3"/>
<dbReference type="SUPFAM" id="SSF101233">
    <property type="entry name" value="PWI domain"/>
    <property type="match status" value="1"/>
</dbReference>
<dbReference type="GO" id="GO:0003723">
    <property type="term" value="F:RNA binding"/>
    <property type="evidence" value="ECO:0007669"/>
    <property type="project" value="TreeGrafter"/>
</dbReference>
<dbReference type="InterPro" id="IPR002483">
    <property type="entry name" value="PWI_dom"/>
</dbReference>
<feature type="compositionally biased region" description="Basic and acidic residues" evidence="2">
    <location>
        <begin position="137"/>
        <end position="155"/>
    </location>
</feature>
<dbReference type="SMART" id="SM00311">
    <property type="entry name" value="PWI"/>
    <property type="match status" value="1"/>
</dbReference>
<dbReference type="GO" id="GO:0006397">
    <property type="term" value="P:mRNA processing"/>
    <property type="evidence" value="ECO:0007669"/>
    <property type="project" value="UniProtKB-KW"/>
</dbReference>
<evidence type="ECO:0000256" key="2">
    <source>
        <dbReference type="SAM" id="MobiDB-lite"/>
    </source>
</evidence>
<name>X6MWN3_RETFI</name>
<dbReference type="Pfam" id="PF01480">
    <property type="entry name" value="PWI"/>
    <property type="match status" value="1"/>
</dbReference>
<feature type="domain" description="PWI" evidence="3">
    <location>
        <begin position="24"/>
        <end position="114"/>
    </location>
</feature>
<accession>X6MWN3</accession>
<dbReference type="GO" id="GO:0005681">
    <property type="term" value="C:spliceosomal complex"/>
    <property type="evidence" value="ECO:0007669"/>
    <property type="project" value="TreeGrafter"/>
</dbReference>